<evidence type="ECO:0000313" key="2">
    <source>
        <dbReference type="Proteomes" id="UP000480303"/>
    </source>
</evidence>
<reference evidence="1 2" key="1">
    <citation type="submission" date="2020-02" db="EMBL/GenBank/DDBJ databases">
        <title>Draft genome sequence of Lactococcus sp. Hs30E4-3.</title>
        <authorList>
            <person name="Noda S."/>
            <person name="Yuki M."/>
            <person name="Ohkuma M."/>
        </authorList>
    </citation>
    <scope>NUCLEOTIDE SEQUENCE [LARGE SCALE GENOMIC DNA]</scope>
    <source>
        <strain evidence="1 2">Hs30E4-3</strain>
    </source>
</reference>
<evidence type="ECO:0000313" key="1">
    <source>
        <dbReference type="EMBL" id="GFH43500.1"/>
    </source>
</evidence>
<dbReference type="AlphaFoldDB" id="A0A6A0BDM6"/>
<dbReference type="Proteomes" id="UP000480303">
    <property type="component" value="Unassembled WGS sequence"/>
</dbReference>
<name>A0A6A0BDM6_9LACT</name>
<sequence>MTDEWDKSGVKRGQEYVTLTDLMTETWSGLKTRDYKKYKGLKKENLRDNMTILNSLKIKNTFNSLTIGISQNSLLDCFIIGHTYSISYVSLFYRIEYIKEGTR</sequence>
<proteinExistence type="predicted"/>
<accession>A0A6A0BDM6</accession>
<comment type="caution">
    <text evidence="1">The sequence shown here is derived from an EMBL/GenBank/DDBJ whole genome shotgun (WGS) entry which is preliminary data.</text>
</comment>
<gene>
    <name evidence="1" type="ORF">Hs30E_20610</name>
</gene>
<protein>
    <submittedName>
        <fullName evidence="1">Uncharacterized protein</fullName>
    </submittedName>
</protein>
<dbReference type="EMBL" id="BLLI01000121">
    <property type="protein sequence ID" value="GFH43500.1"/>
    <property type="molecule type" value="Genomic_DNA"/>
</dbReference>
<organism evidence="1 2">
    <name type="scientific">Pseudolactococcus hodotermopsidis</name>
    <dbReference type="NCBI Taxonomy" id="2709157"/>
    <lineage>
        <taxon>Bacteria</taxon>
        <taxon>Bacillati</taxon>
        <taxon>Bacillota</taxon>
        <taxon>Bacilli</taxon>
        <taxon>Lactobacillales</taxon>
        <taxon>Streptococcaceae</taxon>
        <taxon>Pseudolactococcus</taxon>
    </lineage>
</organism>
<keyword evidence="2" id="KW-1185">Reference proteome</keyword>